<feature type="compositionally biased region" description="Basic and acidic residues" evidence="1">
    <location>
        <begin position="83"/>
        <end position="98"/>
    </location>
</feature>
<feature type="compositionally biased region" description="Polar residues" evidence="1">
    <location>
        <begin position="68"/>
        <end position="82"/>
    </location>
</feature>
<gene>
    <name evidence="2" type="ORF">GCM10011274_32690</name>
</gene>
<feature type="region of interest" description="Disordered" evidence="1">
    <location>
        <begin position="23"/>
        <end position="172"/>
    </location>
</feature>
<comment type="caution">
    <text evidence="2">The sequence shown here is derived from an EMBL/GenBank/DDBJ whole genome shotgun (WGS) entry which is preliminary data.</text>
</comment>
<dbReference type="Proteomes" id="UP000622604">
    <property type="component" value="Unassembled WGS sequence"/>
</dbReference>
<accession>A0A8H9LXH2</accession>
<reference evidence="2 3" key="1">
    <citation type="journal article" date="2014" name="Int. J. Syst. Evol. Microbiol.">
        <title>Complete genome sequence of Corynebacterium casei LMG S-19264T (=DSM 44701T), isolated from a smear-ripened cheese.</title>
        <authorList>
            <consortium name="US DOE Joint Genome Institute (JGI-PGF)"/>
            <person name="Walter F."/>
            <person name="Albersmeier A."/>
            <person name="Kalinowski J."/>
            <person name="Ruckert C."/>
        </authorList>
    </citation>
    <scope>NUCLEOTIDE SEQUENCE [LARGE SCALE GENOMIC DNA]</scope>
    <source>
        <strain evidence="2 3">KCTC 32337</strain>
    </source>
</reference>
<sequence>MNIVTPIPTTVVFTTANINTESARRDNTLRETVPALTGSENSAAESGVASEHDKVKTPAQPLVYERPQVQSQGEPASDVQQNAEKDTTEQESAGKENAEQEQQAQQEQQDKAQIDELKKRDAEVRTHEQAHANTGGQYAGAPQYEYTTGPDGKRYATGGEVSIDVSEEDTPEDTIRKMQQVKAAALAPAEPSAQDLRVAAEAAQKTFEARKELAEEKNEGVGVVAQDAAQSEAVNTSGQFTAKSEFGPQLEEIVRGTDEGTPIRSLDTADVENATLKSERSAFASDTSTAFNAQARDDNTLIAERVVQRYYQGVSEPKHSGLNYSA</sequence>
<feature type="compositionally biased region" description="Basic and acidic residues" evidence="1">
    <location>
        <begin position="108"/>
        <end position="130"/>
    </location>
</feature>
<dbReference type="EMBL" id="BMZC01000009">
    <property type="protein sequence ID" value="GGZ71721.1"/>
    <property type="molecule type" value="Genomic_DNA"/>
</dbReference>
<evidence type="ECO:0000313" key="2">
    <source>
        <dbReference type="EMBL" id="GGZ71721.1"/>
    </source>
</evidence>
<dbReference type="InterPro" id="IPR021973">
    <property type="entry name" value="SprA-related"/>
</dbReference>
<dbReference type="AlphaFoldDB" id="A0A8H9LXH2"/>
<dbReference type="RefSeq" id="WP_191866620.1">
    <property type="nucleotide sequence ID" value="NZ_BMZC01000009.1"/>
</dbReference>
<organism evidence="2 3">
    <name type="scientific">Paraglaciecola chathamensis</name>
    <dbReference type="NCBI Taxonomy" id="368405"/>
    <lineage>
        <taxon>Bacteria</taxon>
        <taxon>Pseudomonadati</taxon>
        <taxon>Pseudomonadota</taxon>
        <taxon>Gammaproteobacteria</taxon>
        <taxon>Alteromonadales</taxon>
        <taxon>Alteromonadaceae</taxon>
        <taxon>Paraglaciecola</taxon>
    </lineage>
</organism>
<dbReference type="Pfam" id="PF12118">
    <property type="entry name" value="SprA-related"/>
    <property type="match status" value="1"/>
</dbReference>
<protein>
    <recommendedName>
        <fullName evidence="4">SrpA-related protein</fullName>
    </recommendedName>
</protein>
<evidence type="ECO:0000256" key="1">
    <source>
        <dbReference type="SAM" id="MobiDB-lite"/>
    </source>
</evidence>
<evidence type="ECO:0008006" key="4">
    <source>
        <dbReference type="Google" id="ProtNLM"/>
    </source>
</evidence>
<proteinExistence type="predicted"/>
<evidence type="ECO:0000313" key="3">
    <source>
        <dbReference type="Proteomes" id="UP000622604"/>
    </source>
</evidence>
<name>A0A8H9LXH2_9ALTE</name>